<comment type="caution">
    <text evidence="2">The sequence shown here is derived from an EMBL/GenBank/DDBJ whole genome shotgun (WGS) entry which is preliminary data.</text>
</comment>
<reference evidence="2 3" key="1">
    <citation type="submission" date="2024-05" db="EMBL/GenBank/DDBJ databases">
        <title>Genome sequencing and assembly of Indian major carp, Cirrhinus mrigala (Hamilton, 1822).</title>
        <authorList>
            <person name="Mohindra V."/>
            <person name="Chowdhury L.M."/>
            <person name="Lal K."/>
            <person name="Jena J.K."/>
        </authorList>
    </citation>
    <scope>NUCLEOTIDE SEQUENCE [LARGE SCALE GENOMIC DNA]</scope>
    <source>
        <strain evidence="2">CM1030</strain>
        <tissue evidence="2">Blood</tissue>
    </source>
</reference>
<organism evidence="2 3">
    <name type="scientific">Cirrhinus mrigala</name>
    <name type="common">Mrigala</name>
    <dbReference type="NCBI Taxonomy" id="683832"/>
    <lineage>
        <taxon>Eukaryota</taxon>
        <taxon>Metazoa</taxon>
        <taxon>Chordata</taxon>
        <taxon>Craniata</taxon>
        <taxon>Vertebrata</taxon>
        <taxon>Euteleostomi</taxon>
        <taxon>Actinopterygii</taxon>
        <taxon>Neopterygii</taxon>
        <taxon>Teleostei</taxon>
        <taxon>Ostariophysi</taxon>
        <taxon>Cypriniformes</taxon>
        <taxon>Cyprinidae</taxon>
        <taxon>Labeoninae</taxon>
        <taxon>Labeonini</taxon>
        <taxon>Cirrhinus</taxon>
    </lineage>
</organism>
<evidence type="ECO:0000256" key="1">
    <source>
        <dbReference type="SAM" id="SignalP"/>
    </source>
</evidence>
<protein>
    <recommendedName>
        <fullName evidence="4">Reverse transcriptase domain-containing protein</fullName>
    </recommendedName>
</protein>
<gene>
    <name evidence="2" type="ORF">M9458_057912</name>
</gene>
<dbReference type="EMBL" id="JAMKFB020000866">
    <property type="protein sequence ID" value="KAL0146783.1"/>
    <property type="molecule type" value="Genomic_DNA"/>
</dbReference>
<accession>A0ABD0MAH5</accession>
<evidence type="ECO:0000313" key="3">
    <source>
        <dbReference type="Proteomes" id="UP001529510"/>
    </source>
</evidence>
<keyword evidence="1" id="KW-0732">Signal</keyword>
<evidence type="ECO:0008006" key="4">
    <source>
        <dbReference type="Google" id="ProtNLM"/>
    </source>
</evidence>
<keyword evidence="3" id="KW-1185">Reference proteome</keyword>
<proteinExistence type="predicted"/>
<feature type="non-terminal residue" evidence="2">
    <location>
        <position position="60"/>
    </location>
</feature>
<evidence type="ECO:0000313" key="2">
    <source>
        <dbReference type="EMBL" id="KAL0146783.1"/>
    </source>
</evidence>
<name>A0ABD0MAH5_CIRMR</name>
<sequence length="60" mass="6477">KGIRAKCTISMTLFVAAMNLLLKVGEKQCKGPVADDDTRLPACLAFMDDITVMNPSFQGT</sequence>
<dbReference type="AlphaFoldDB" id="A0ABD0MAH5"/>
<dbReference type="Proteomes" id="UP001529510">
    <property type="component" value="Unassembled WGS sequence"/>
</dbReference>
<feature type="chain" id="PRO_5044752057" description="Reverse transcriptase domain-containing protein" evidence="1">
    <location>
        <begin position="18"/>
        <end position="60"/>
    </location>
</feature>
<feature type="non-terminal residue" evidence="2">
    <location>
        <position position="1"/>
    </location>
</feature>
<feature type="signal peptide" evidence="1">
    <location>
        <begin position="1"/>
        <end position="17"/>
    </location>
</feature>